<organism evidence="1 2">
    <name type="scientific">Roseibacillus persicicus</name>
    <dbReference type="NCBI Taxonomy" id="454148"/>
    <lineage>
        <taxon>Bacteria</taxon>
        <taxon>Pseudomonadati</taxon>
        <taxon>Verrucomicrobiota</taxon>
        <taxon>Verrucomicrobiia</taxon>
        <taxon>Verrucomicrobiales</taxon>
        <taxon>Verrucomicrobiaceae</taxon>
        <taxon>Roseibacillus</taxon>
    </lineage>
</organism>
<dbReference type="AlphaFoldDB" id="A0A918TY73"/>
<evidence type="ECO:0000313" key="2">
    <source>
        <dbReference type="Proteomes" id="UP000644507"/>
    </source>
</evidence>
<dbReference type="RefSeq" id="WP_189572997.1">
    <property type="nucleotide sequence ID" value="NZ_BMXI01000017.1"/>
</dbReference>
<gene>
    <name evidence="1" type="ORF">GCM10007100_34970</name>
</gene>
<comment type="caution">
    <text evidence="1">The sequence shown here is derived from an EMBL/GenBank/DDBJ whole genome shotgun (WGS) entry which is preliminary data.</text>
</comment>
<proteinExistence type="predicted"/>
<dbReference type="EMBL" id="BMXI01000017">
    <property type="protein sequence ID" value="GHC64273.1"/>
    <property type="molecule type" value="Genomic_DNA"/>
</dbReference>
<sequence>MRDHTWREKDEEGLTFYKATHHGGRWTMASQRKGDDEWTRYDPIPEELLEKLRDVVFNKYQRGRCGWKLVAGVDKLLGRDSVEPK</sequence>
<keyword evidence="2" id="KW-1185">Reference proteome</keyword>
<dbReference type="Proteomes" id="UP000644507">
    <property type="component" value="Unassembled WGS sequence"/>
</dbReference>
<protein>
    <submittedName>
        <fullName evidence="1">Uncharacterized protein</fullName>
    </submittedName>
</protein>
<name>A0A918TY73_9BACT</name>
<reference evidence="1" key="1">
    <citation type="journal article" date="2014" name="Int. J. Syst. Evol. Microbiol.">
        <title>Complete genome sequence of Corynebacterium casei LMG S-19264T (=DSM 44701T), isolated from a smear-ripened cheese.</title>
        <authorList>
            <consortium name="US DOE Joint Genome Institute (JGI-PGF)"/>
            <person name="Walter F."/>
            <person name="Albersmeier A."/>
            <person name="Kalinowski J."/>
            <person name="Ruckert C."/>
        </authorList>
    </citation>
    <scope>NUCLEOTIDE SEQUENCE</scope>
    <source>
        <strain evidence="1">KCTC 12988</strain>
    </source>
</reference>
<reference evidence="1" key="2">
    <citation type="submission" date="2020-09" db="EMBL/GenBank/DDBJ databases">
        <authorList>
            <person name="Sun Q."/>
            <person name="Kim S."/>
        </authorList>
    </citation>
    <scope>NUCLEOTIDE SEQUENCE</scope>
    <source>
        <strain evidence="1">KCTC 12988</strain>
    </source>
</reference>
<evidence type="ECO:0000313" key="1">
    <source>
        <dbReference type="EMBL" id="GHC64273.1"/>
    </source>
</evidence>
<accession>A0A918TY73</accession>